<keyword evidence="3" id="KW-1185">Reference proteome</keyword>
<name>A0ABU1EN36_9FLAO</name>
<gene>
    <name evidence="2" type="ORF">RE431_04070</name>
</gene>
<dbReference type="RefSeq" id="WP_309560690.1">
    <property type="nucleotide sequence ID" value="NZ_JAVJIU010000002.1"/>
</dbReference>
<proteinExistence type="predicted"/>
<keyword evidence="1" id="KW-0732">Signal</keyword>
<dbReference type="EMBL" id="JAVJIU010000002">
    <property type="protein sequence ID" value="MDR5589801.1"/>
    <property type="molecule type" value="Genomic_DNA"/>
</dbReference>
<feature type="chain" id="PRO_5045449818" description="G-D-S-L family lipolytic protein" evidence="1">
    <location>
        <begin position="20"/>
        <end position="97"/>
    </location>
</feature>
<reference evidence="3" key="1">
    <citation type="submission" date="2023-07" db="EMBL/GenBank/DDBJ databases">
        <title>Christiangramia sp. SM2212., a novel bacterium of the family Flavobacteriaceae isolated from the sea sediment.</title>
        <authorList>
            <person name="Wang J."/>
            <person name="Zhang X."/>
        </authorList>
    </citation>
    <scope>NUCLEOTIDE SEQUENCE [LARGE SCALE GENOMIC DNA]</scope>
    <source>
        <strain evidence="3">SM2212</strain>
    </source>
</reference>
<dbReference type="InterPro" id="IPR036514">
    <property type="entry name" value="SGNH_hydro_sf"/>
</dbReference>
<accession>A0ABU1EN36</accession>
<dbReference type="Proteomes" id="UP001257234">
    <property type="component" value="Unassembled WGS sequence"/>
</dbReference>
<comment type="caution">
    <text evidence="2">The sequence shown here is derived from an EMBL/GenBank/DDBJ whole genome shotgun (WGS) entry which is preliminary data.</text>
</comment>
<dbReference type="Gene3D" id="3.40.50.1110">
    <property type="entry name" value="SGNH hydrolase"/>
    <property type="match status" value="1"/>
</dbReference>
<organism evidence="2 3">
    <name type="scientific">Christiangramia sediminicola</name>
    <dbReference type="NCBI Taxonomy" id="3073267"/>
    <lineage>
        <taxon>Bacteria</taxon>
        <taxon>Pseudomonadati</taxon>
        <taxon>Bacteroidota</taxon>
        <taxon>Flavobacteriia</taxon>
        <taxon>Flavobacteriales</taxon>
        <taxon>Flavobacteriaceae</taxon>
        <taxon>Christiangramia</taxon>
    </lineage>
</organism>
<evidence type="ECO:0008006" key="4">
    <source>
        <dbReference type="Google" id="ProtNLM"/>
    </source>
</evidence>
<feature type="signal peptide" evidence="1">
    <location>
        <begin position="1"/>
        <end position="19"/>
    </location>
</feature>
<sequence>MKSSIFSLYSLLFFFSLNAQHNDYKELMEQEWPQLEKYHSANQEIIKNSDWPDVVFMGNSITEGWANTHPKFFSKNNYVGRGIGGQTTPPDAYPIYT</sequence>
<dbReference type="SUPFAM" id="SSF52266">
    <property type="entry name" value="SGNH hydrolase"/>
    <property type="match status" value="1"/>
</dbReference>
<evidence type="ECO:0000313" key="2">
    <source>
        <dbReference type="EMBL" id="MDR5589801.1"/>
    </source>
</evidence>
<protein>
    <recommendedName>
        <fullName evidence="4">G-D-S-L family lipolytic protein</fullName>
    </recommendedName>
</protein>
<evidence type="ECO:0000256" key="1">
    <source>
        <dbReference type="SAM" id="SignalP"/>
    </source>
</evidence>
<evidence type="ECO:0000313" key="3">
    <source>
        <dbReference type="Proteomes" id="UP001257234"/>
    </source>
</evidence>